<reference evidence="8" key="1">
    <citation type="submission" date="2016-10" db="EMBL/GenBank/DDBJ databases">
        <authorList>
            <person name="Varghese N."/>
            <person name="Submissions S."/>
        </authorList>
    </citation>
    <scope>NUCLEOTIDE SEQUENCE [LARGE SCALE GENOMIC DNA]</scope>
    <source>
        <strain evidence="8">DSM 25329</strain>
    </source>
</reference>
<keyword evidence="4 6" id="KW-0699">rRNA-binding</keyword>
<evidence type="ECO:0000256" key="6">
    <source>
        <dbReference type="RuleBase" id="RU004524"/>
    </source>
</evidence>
<comment type="function">
    <text evidence="4 6">One of the primary rRNA binding proteins, it binds directly to 16S rRNA where it helps nucleate assembly of the platform of the 30S subunit by binding and bridging several RNA helices of the 16S rRNA.</text>
</comment>
<evidence type="ECO:0000313" key="8">
    <source>
        <dbReference type="Proteomes" id="UP000198748"/>
    </source>
</evidence>
<dbReference type="Pfam" id="PF00312">
    <property type="entry name" value="Ribosomal_S15"/>
    <property type="match status" value="1"/>
</dbReference>
<proteinExistence type="inferred from homology"/>
<name>A0A1G7KMU1_9BACT</name>
<dbReference type="InterPro" id="IPR005290">
    <property type="entry name" value="Ribosomal_uS15_bac-type"/>
</dbReference>
<evidence type="ECO:0000256" key="3">
    <source>
        <dbReference type="ARBA" id="ARBA00064542"/>
    </source>
</evidence>
<keyword evidence="1 4" id="KW-0689">Ribosomal protein</keyword>
<dbReference type="PROSITE" id="PS00362">
    <property type="entry name" value="RIBOSOMAL_S15"/>
    <property type="match status" value="1"/>
</dbReference>
<comment type="similarity">
    <text evidence="4 5">Belongs to the universal ribosomal protein uS15 family.</text>
</comment>
<dbReference type="AlphaFoldDB" id="A0A1G7KMU1"/>
<keyword evidence="8" id="KW-1185">Reference proteome</keyword>
<dbReference type="HAMAP" id="MF_01343_B">
    <property type="entry name" value="Ribosomal_uS15_B"/>
    <property type="match status" value="1"/>
</dbReference>
<dbReference type="SMART" id="SM01387">
    <property type="entry name" value="Ribosomal_S15"/>
    <property type="match status" value="1"/>
</dbReference>
<comment type="subunit">
    <text evidence="3 4">Part of the 30S ribosomal subunit. Forms a bridge to the 50S subunit in the 70S ribosome, contacting the 23S rRNA.</text>
</comment>
<sequence length="91" mass="10771">MYLTAEKKSEIFESKGFKKEGADTGSAESQIALFTYRINYLNEHLKTHKKDNDTRLGLLKMVGKRRRLLDYLYKKDINRYRAIIAELNIRK</sequence>
<dbReference type="GO" id="GO:0019843">
    <property type="term" value="F:rRNA binding"/>
    <property type="evidence" value="ECO:0007669"/>
    <property type="project" value="UniProtKB-UniRule"/>
</dbReference>
<dbReference type="PANTHER" id="PTHR23321">
    <property type="entry name" value="RIBOSOMAL PROTEIN S15, BACTERIAL AND ORGANELLAR"/>
    <property type="match status" value="1"/>
</dbReference>
<dbReference type="InterPro" id="IPR009068">
    <property type="entry name" value="uS15_NS1_RNA-bd_sf"/>
</dbReference>
<dbReference type="NCBIfam" id="TIGR00952">
    <property type="entry name" value="S15_bact"/>
    <property type="match status" value="1"/>
</dbReference>
<organism evidence="7 8">
    <name type="scientific">Dyadobacter soli</name>
    <dbReference type="NCBI Taxonomy" id="659014"/>
    <lineage>
        <taxon>Bacteria</taxon>
        <taxon>Pseudomonadati</taxon>
        <taxon>Bacteroidota</taxon>
        <taxon>Cytophagia</taxon>
        <taxon>Cytophagales</taxon>
        <taxon>Spirosomataceae</taxon>
        <taxon>Dyadobacter</taxon>
    </lineage>
</organism>
<dbReference type="PANTHER" id="PTHR23321:SF26">
    <property type="entry name" value="SMALL RIBOSOMAL SUBUNIT PROTEIN US15M"/>
    <property type="match status" value="1"/>
</dbReference>
<dbReference type="Gene3D" id="6.10.250.3130">
    <property type="match status" value="1"/>
</dbReference>
<protein>
    <recommendedName>
        <fullName evidence="4">Small ribosomal subunit protein uS15</fullName>
    </recommendedName>
</protein>
<keyword evidence="2 4" id="KW-0687">Ribonucleoprotein</keyword>
<dbReference type="GO" id="GO:0003735">
    <property type="term" value="F:structural constituent of ribosome"/>
    <property type="evidence" value="ECO:0007669"/>
    <property type="project" value="InterPro"/>
</dbReference>
<dbReference type="STRING" id="659014.SAMN04487996_110168"/>
<comment type="function">
    <text evidence="4">Forms an intersubunit bridge (bridge B4) with the 23S rRNA of the 50S subunit in the ribosome.</text>
</comment>
<evidence type="ECO:0000256" key="2">
    <source>
        <dbReference type="ARBA" id="ARBA00023274"/>
    </source>
</evidence>
<dbReference type="GO" id="GO:0006412">
    <property type="term" value="P:translation"/>
    <property type="evidence" value="ECO:0007669"/>
    <property type="project" value="UniProtKB-UniRule"/>
</dbReference>
<dbReference type="Gene3D" id="1.10.287.10">
    <property type="entry name" value="S15/NS1, RNA-binding"/>
    <property type="match status" value="1"/>
</dbReference>
<dbReference type="OrthoDB" id="9799262at2"/>
<evidence type="ECO:0000256" key="1">
    <source>
        <dbReference type="ARBA" id="ARBA00022980"/>
    </source>
</evidence>
<evidence type="ECO:0000256" key="5">
    <source>
        <dbReference type="RuleBase" id="RU003919"/>
    </source>
</evidence>
<dbReference type="GO" id="GO:0022627">
    <property type="term" value="C:cytosolic small ribosomal subunit"/>
    <property type="evidence" value="ECO:0007669"/>
    <property type="project" value="TreeGrafter"/>
</dbReference>
<evidence type="ECO:0000313" key="7">
    <source>
        <dbReference type="EMBL" id="SDF38568.1"/>
    </source>
</evidence>
<dbReference type="InterPro" id="IPR000589">
    <property type="entry name" value="Ribosomal_uS15"/>
</dbReference>
<dbReference type="RefSeq" id="WP_090152853.1">
    <property type="nucleotide sequence ID" value="NZ_FNAN01000010.1"/>
</dbReference>
<dbReference type="CDD" id="cd00353">
    <property type="entry name" value="Ribosomal_S15p_S13e"/>
    <property type="match status" value="1"/>
</dbReference>
<dbReference type="FunFam" id="1.10.287.10:FF:000002">
    <property type="entry name" value="30S ribosomal protein S15"/>
    <property type="match status" value="1"/>
</dbReference>
<gene>
    <name evidence="4" type="primary">rpsO</name>
    <name evidence="7" type="ORF">SAMN04487996_110168</name>
</gene>
<dbReference type="EMBL" id="FNAN01000010">
    <property type="protein sequence ID" value="SDF38568.1"/>
    <property type="molecule type" value="Genomic_DNA"/>
</dbReference>
<evidence type="ECO:0000256" key="4">
    <source>
        <dbReference type="HAMAP-Rule" id="MF_01343"/>
    </source>
</evidence>
<keyword evidence="4 6" id="KW-0694">RNA-binding</keyword>
<accession>A0A1G7KMU1</accession>
<dbReference type="SUPFAM" id="SSF47060">
    <property type="entry name" value="S15/NS1 RNA-binding domain"/>
    <property type="match status" value="1"/>
</dbReference>
<dbReference type="Proteomes" id="UP000198748">
    <property type="component" value="Unassembled WGS sequence"/>
</dbReference>